<name>A0A2P2C505_9ZZZZ</name>
<protein>
    <submittedName>
        <fullName evidence="2">Uncharacterized protein</fullName>
    </submittedName>
</protein>
<feature type="region of interest" description="Disordered" evidence="1">
    <location>
        <begin position="1"/>
        <end position="22"/>
    </location>
</feature>
<dbReference type="AlphaFoldDB" id="A0A2P2C505"/>
<accession>A0A2P2C505</accession>
<gene>
    <name evidence="2" type="ORF">NOCA1120376</name>
</gene>
<proteinExistence type="predicted"/>
<dbReference type="EMBL" id="CZKB01000004">
    <property type="protein sequence ID" value="CUR57108.1"/>
    <property type="molecule type" value="Genomic_DNA"/>
</dbReference>
<evidence type="ECO:0000313" key="2">
    <source>
        <dbReference type="EMBL" id="CUR57108.1"/>
    </source>
</evidence>
<sequence>MGTYPRLVCRQGPPDFESGLAT</sequence>
<reference evidence="2" key="1">
    <citation type="submission" date="2015-08" db="EMBL/GenBank/DDBJ databases">
        <authorList>
            <person name="Babu N.S."/>
            <person name="Beckwith C.J."/>
            <person name="Beseler K.G."/>
            <person name="Brison A."/>
            <person name="Carone J.V."/>
            <person name="Caskin T.P."/>
            <person name="Diamond M."/>
            <person name="Durham M.E."/>
            <person name="Foxe J.M."/>
            <person name="Go M."/>
            <person name="Henderson B.A."/>
            <person name="Jones I.B."/>
            <person name="McGettigan J.A."/>
            <person name="Micheletti S.J."/>
            <person name="Nasrallah M.E."/>
            <person name="Ortiz D."/>
            <person name="Piller C.R."/>
            <person name="Privatt S.R."/>
            <person name="Schneider S.L."/>
            <person name="Sharp S."/>
            <person name="Smith T.C."/>
            <person name="Stanton J.D."/>
            <person name="Ullery H.E."/>
            <person name="Wilson R.J."/>
            <person name="Serrano M.G."/>
            <person name="Buck G."/>
            <person name="Lee V."/>
            <person name="Wang Y."/>
            <person name="Carvalho R."/>
            <person name="Voegtly L."/>
            <person name="Shi R."/>
            <person name="Duckworth R."/>
            <person name="Johnson A."/>
            <person name="Loviza R."/>
            <person name="Walstead R."/>
            <person name="Shah Z."/>
            <person name="Kiflezghi M."/>
            <person name="Wade K."/>
            <person name="Ball S.L."/>
            <person name="Bradley K.W."/>
            <person name="Asai D.J."/>
            <person name="Bowman C.A."/>
            <person name="Russell D.A."/>
            <person name="Pope W.H."/>
            <person name="Jacobs-Sera D."/>
            <person name="Hendrix R.W."/>
            <person name="Hatfull G.F."/>
        </authorList>
    </citation>
    <scope>NUCLEOTIDE SEQUENCE</scope>
</reference>
<organism evidence="2">
    <name type="scientific">metagenome</name>
    <dbReference type="NCBI Taxonomy" id="256318"/>
    <lineage>
        <taxon>unclassified sequences</taxon>
        <taxon>metagenomes</taxon>
    </lineage>
</organism>
<evidence type="ECO:0000256" key="1">
    <source>
        <dbReference type="SAM" id="MobiDB-lite"/>
    </source>
</evidence>